<reference evidence="5 6" key="1">
    <citation type="journal article" date="2019" name="Int. J. Syst. Evol. Microbiol.">
        <title>The Global Catalogue of Microorganisms (GCM) 10K type strain sequencing project: providing services to taxonomists for standard genome sequencing and annotation.</title>
        <authorList>
            <consortium name="The Broad Institute Genomics Platform"/>
            <consortium name="The Broad Institute Genome Sequencing Center for Infectious Disease"/>
            <person name="Wu L."/>
            <person name="Ma J."/>
        </authorList>
    </citation>
    <scope>NUCLEOTIDE SEQUENCE [LARGE SCALE GENOMIC DNA]</scope>
    <source>
        <strain evidence="5 6">JCM 16002</strain>
    </source>
</reference>
<evidence type="ECO:0000313" key="5">
    <source>
        <dbReference type="EMBL" id="GAA1705181.1"/>
    </source>
</evidence>
<dbReference type="PANTHER" id="PTHR47752">
    <property type="entry name" value="HTH-TYPE TRANSCRIPTIONAL REPRESSOR FABR"/>
    <property type="match status" value="1"/>
</dbReference>
<sequence length="211" mass="21787">MRIQASGDSITGVATPGTRAEQKRHTRALIVAAGRHAVATRGFSGLVVRELAREAGIVPTAFYRHFESVDALATEIAAGAAEALGELVDDLVAGPASDPVVDWPGRASAAAVRDPQTWSVLARGLVDTAHADHRVLSAAVDSARRRLGITLGRLETLSGADGSAVDIAADLVVVVLLRLLVEVAVGYDARAAVEECTGRLRVILAGAGTVS</sequence>
<evidence type="ECO:0000313" key="6">
    <source>
        <dbReference type="Proteomes" id="UP001500383"/>
    </source>
</evidence>
<evidence type="ECO:0000259" key="4">
    <source>
        <dbReference type="PROSITE" id="PS50977"/>
    </source>
</evidence>
<evidence type="ECO:0000256" key="2">
    <source>
        <dbReference type="PROSITE-ProRule" id="PRU00335"/>
    </source>
</evidence>
<dbReference type="Pfam" id="PF00440">
    <property type="entry name" value="TetR_N"/>
    <property type="match status" value="1"/>
</dbReference>
<dbReference type="EMBL" id="BAAAQG010000007">
    <property type="protein sequence ID" value="GAA1705181.1"/>
    <property type="molecule type" value="Genomic_DNA"/>
</dbReference>
<feature type="domain" description="HTH tetR-type" evidence="4">
    <location>
        <begin position="24"/>
        <end position="84"/>
    </location>
</feature>
<dbReference type="PROSITE" id="PS50977">
    <property type="entry name" value="HTH_TETR_2"/>
    <property type="match status" value="1"/>
</dbReference>
<evidence type="ECO:0000256" key="1">
    <source>
        <dbReference type="ARBA" id="ARBA00023125"/>
    </source>
</evidence>
<comment type="caution">
    <text evidence="5">The sequence shown here is derived from an EMBL/GenBank/DDBJ whole genome shotgun (WGS) entry which is preliminary data.</text>
</comment>
<evidence type="ECO:0000256" key="3">
    <source>
        <dbReference type="SAM" id="MobiDB-lite"/>
    </source>
</evidence>
<organism evidence="5 6">
    <name type="scientific">Dietzia cercidiphylli</name>
    <dbReference type="NCBI Taxonomy" id="498199"/>
    <lineage>
        <taxon>Bacteria</taxon>
        <taxon>Bacillati</taxon>
        <taxon>Actinomycetota</taxon>
        <taxon>Actinomycetes</taxon>
        <taxon>Mycobacteriales</taxon>
        <taxon>Dietziaceae</taxon>
        <taxon>Dietzia</taxon>
    </lineage>
</organism>
<feature type="region of interest" description="Disordered" evidence="3">
    <location>
        <begin position="1"/>
        <end position="21"/>
    </location>
</feature>
<dbReference type="PANTHER" id="PTHR47752:SF1">
    <property type="entry name" value="HTH-TYPE TRANSCRIPTIONAL REPRESSOR FABR"/>
    <property type="match status" value="1"/>
</dbReference>
<keyword evidence="1 2" id="KW-0238">DNA-binding</keyword>
<dbReference type="Proteomes" id="UP001500383">
    <property type="component" value="Unassembled WGS sequence"/>
</dbReference>
<name>A0ABN2IHH2_9ACTN</name>
<gene>
    <name evidence="5" type="ORF">GCM10009831_13550</name>
</gene>
<dbReference type="InterPro" id="IPR050692">
    <property type="entry name" value="HTH_transcr_repressor_FabR"/>
</dbReference>
<feature type="DNA-binding region" description="H-T-H motif" evidence="2">
    <location>
        <begin position="47"/>
        <end position="66"/>
    </location>
</feature>
<protein>
    <submittedName>
        <fullName evidence="5">TetR family transcriptional regulator</fullName>
    </submittedName>
</protein>
<dbReference type="InterPro" id="IPR001647">
    <property type="entry name" value="HTH_TetR"/>
</dbReference>
<proteinExistence type="predicted"/>
<keyword evidence="6" id="KW-1185">Reference proteome</keyword>
<accession>A0ABN2IHH2</accession>